<dbReference type="Pfam" id="PF04055">
    <property type="entry name" value="Radical_SAM"/>
    <property type="match status" value="1"/>
</dbReference>
<dbReference type="SFLD" id="SFLDG01067">
    <property type="entry name" value="SPASM/twitch_domain_containing"/>
    <property type="match status" value="1"/>
</dbReference>
<keyword evidence="3" id="KW-0949">S-adenosyl-L-methionine</keyword>
<keyword evidence="9" id="KW-1185">Reference proteome</keyword>
<keyword evidence="4" id="KW-0479">Metal-binding</keyword>
<keyword evidence="2" id="KW-0004">4Fe-4S</keyword>
<dbReference type="SUPFAM" id="SSF102114">
    <property type="entry name" value="Radical SAM enzymes"/>
    <property type="match status" value="1"/>
</dbReference>
<keyword evidence="6" id="KW-0411">Iron-sulfur</keyword>
<dbReference type="CDD" id="cd01335">
    <property type="entry name" value="Radical_SAM"/>
    <property type="match status" value="1"/>
</dbReference>
<dbReference type="InterPro" id="IPR023885">
    <property type="entry name" value="4Fe4S-binding_SPASM_dom"/>
</dbReference>
<dbReference type="PANTHER" id="PTHR43787">
    <property type="entry name" value="FEMO COFACTOR BIOSYNTHESIS PROTEIN NIFB-RELATED"/>
    <property type="match status" value="1"/>
</dbReference>
<dbReference type="Proteomes" id="UP001304461">
    <property type="component" value="Unassembled WGS sequence"/>
</dbReference>
<dbReference type="RefSeq" id="WP_323306068.1">
    <property type="nucleotide sequence ID" value="NZ_JAYGHX010000008.1"/>
</dbReference>
<organism evidence="8 9">
    <name type="scientific">Cyanobium gracile UHCC 0139</name>
    <dbReference type="NCBI Taxonomy" id="3110308"/>
    <lineage>
        <taxon>Bacteria</taxon>
        <taxon>Bacillati</taxon>
        <taxon>Cyanobacteriota</taxon>
        <taxon>Cyanophyceae</taxon>
        <taxon>Synechococcales</taxon>
        <taxon>Prochlorococcaceae</taxon>
        <taxon>Cyanobium</taxon>
    </lineage>
</organism>
<feature type="domain" description="Radical SAM core" evidence="7">
    <location>
        <begin position="78"/>
        <end position="316"/>
    </location>
</feature>
<dbReference type="NCBIfam" id="TIGR04085">
    <property type="entry name" value="rSAM_more_4Fe4S"/>
    <property type="match status" value="1"/>
</dbReference>
<proteinExistence type="predicted"/>
<accession>A0ABU5RWD4</accession>
<evidence type="ECO:0000256" key="6">
    <source>
        <dbReference type="ARBA" id="ARBA00023014"/>
    </source>
</evidence>
<keyword evidence="5" id="KW-0408">Iron</keyword>
<protein>
    <submittedName>
        <fullName evidence="8">SPASM domain-containing protein</fullName>
    </submittedName>
</protein>
<sequence>MLQRSQFNYFVKREDGILGYNARTGIFALLSDHIAGTLQSSDPIKSVKSEKELTNMGFLHNGDEIDQIISIFEDERHQASRVSLTILPTLACNFSCDYCFQGDHSHGQFMSPNTQEASLRYVRSLLEEEGRSTFDCTWFGGEPLLAKETVINMSRQLNALAENLGLPCPDMKIITNGTLLTPSTSKDLSEVGVSFAQISFDSLVFKGKHKRGVMDVNGDPSIILKNIIDANKYLTIRVRINVSTENLSEVPEIISYLGKYGIENIYAERVFAHENEFASNDDSGCTVGSCGDCRSEDVSRIKESSSLSRADYASFEKEHFLENISDNPVKFKDLVKKLVPKKHFCGATLGNMHVIDPAGFISRCWHSAGSPAEAMANVHKLHLSDNASDIARRWREFTPFAYPACHDCKVLPLCMGGCSHPRVFMNAAEPPCDSIKHHIQFCVDQVGSAIDLRLQNSANTSEKATGAK</sequence>
<comment type="cofactor">
    <cofactor evidence="1">
        <name>[4Fe-4S] cluster</name>
        <dbReference type="ChEBI" id="CHEBI:49883"/>
    </cofactor>
</comment>
<evidence type="ECO:0000313" key="8">
    <source>
        <dbReference type="EMBL" id="MEA5392101.1"/>
    </source>
</evidence>
<evidence type="ECO:0000256" key="5">
    <source>
        <dbReference type="ARBA" id="ARBA00023004"/>
    </source>
</evidence>
<dbReference type="Gene3D" id="3.20.20.70">
    <property type="entry name" value="Aldolase class I"/>
    <property type="match status" value="1"/>
</dbReference>
<evidence type="ECO:0000256" key="2">
    <source>
        <dbReference type="ARBA" id="ARBA00022485"/>
    </source>
</evidence>
<dbReference type="InterPro" id="IPR058240">
    <property type="entry name" value="rSAM_sf"/>
</dbReference>
<dbReference type="EMBL" id="JAYGHX010000008">
    <property type="protein sequence ID" value="MEA5392101.1"/>
    <property type="molecule type" value="Genomic_DNA"/>
</dbReference>
<name>A0ABU5RWD4_9CYAN</name>
<dbReference type="PANTHER" id="PTHR43787:SF3">
    <property type="entry name" value="ARYLSULFATASE REGULATORY PROTEIN"/>
    <property type="match status" value="1"/>
</dbReference>
<dbReference type="PROSITE" id="PS51918">
    <property type="entry name" value="RADICAL_SAM"/>
    <property type="match status" value="1"/>
</dbReference>
<gene>
    <name evidence="8" type="ORF">VB738_12615</name>
</gene>
<dbReference type="SFLD" id="SFLDS00029">
    <property type="entry name" value="Radical_SAM"/>
    <property type="match status" value="1"/>
</dbReference>
<dbReference type="InterPro" id="IPR007197">
    <property type="entry name" value="rSAM"/>
</dbReference>
<evidence type="ECO:0000256" key="1">
    <source>
        <dbReference type="ARBA" id="ARBA00001966"/>
    </source>
</evidence>
<evidence type="ECO:0000259" key="7">
    <source>
        <dbReference type="PROSITE" id="PS51918"/>
    </source>
</evidence>
<evidence type="ECO:0000313" key="9">
    <source>
        <dbReference type="Proteomes" id="UP001304461"/>
    </source>
</evidence>
<reference evidence="8 9" key="1">
    <citation type="submission" date="2023-12" db="EMBL/GenBank/DDBJ databases">
        <title>Baltic Sea Cyanobacteria.</title>
        <authorList>
            <person name="Delbaje E."/>
            <person name="Fewer D.P."/>
            <person name="Shishido T.K."/>
        </authorList>
    </citation>
    <scope>NUCLEOTIDE SEQUENCE [LARGE SCALE GENOMIC DNA]</scope>
    <source>
        <strain evidence="8 9">UHCC 0139</strain>
    </source>
</reference>
<dbReference type="InterPro" id="IPR013785">
    <property type="entry name" value="Aldolase_TIM"/>
</dbReference>
<evidence type="ECO:0000256" key="4">
    <source>
        <dbReference type="ARBA" id="ARBA00022723"/>
    </source>
</evidence>
<comment type="caution">
    <text evidence="8">The sequence shown here is derived from an EMBL/GenBank/DDBJ whole genome shotgun (WGS) entry which is preliminary data.</text>
</comment>
<evidence type="ECO:0000256" key="3">
    <source>
        <dbReference type="ARBA" id="ARBA00022691"/>
    </source>
</evidence>